<dbReference type="AlphaFoldDB" id="A0A7H8N4K0"/>
<organism evidence="1 2">
    <name type="scientific">Streptomyces buecherae</name>
    <dbReference type="NCBI Taxonomy" id="2763006"/>
    <lineage>
        <taxon>Bacteria</taxon>
        <taxon>Bacillati</taxon>
        <taxon>Actinomycetota</taxon>
        <taxon>Actinomycetes</taxon>
        <taxon>Kitasatosporales</taxon>
        <taxon>Streptomycetaceae</taxon>
        <taxon>Streptomyces</taxon>
    </lineage>
</organism>
<sequence>MTTAPATPPPARATERDPHVERDALLHALAEQRATLLIALRGLTDAQAGRRSTASELTLGGILKHLARGERVWAQLISERRGETPDGMWDMGQYHLTADDTLADLRAAYAAATRAMDAAVGALPDLDVPVPLPPVPWDPEAAPETWTARRALLHMLRETAQHAGHADIIRECLDGANTTAQLGDAPDAG</sequence>
<name>A0A7H8N4K0_9ACTN</name>
<dbReference type="InterPro" id="IPR007061">
    <property type="entry name" value="MST-like"/>
</dbReference>
<dbReference type="SUPFAM" id="SSF109854">
    <property type="entry name" value="DinB/YfiT-like putative metalloenzymes"/>
    <property type="match status" value="1"/>
</dbReference>
<evidence type="ECO:0000313" key="2">
    <source>
        <dbReference type="Proteomes" id="UP000509303"/>
    </source>
</evidence>
<dbReference type="RefSeq" id="WP_176161015.1">
    <property type="nucleotide sequence ID" value="NZ_CP054929.1"/>
</dbReference>
<accession>A0A7H8N4K0</accession>
<keyword evidence="2" id="KW-1185">Reference proteome</keyword>
<dbReference type="InterPro" id="IPR034660">
    <property type="entry name" value="DinB/YfiT-like"/>
</dbReference>
<protein>
    <submittedName>
        <fullName evidence="1">DUF664 domain-containing protein</fullName>
    </submittedName>
</protein>
<dbReference type="Pfam" id="PF04978">
    <property type="entry name" value="MST"/>
    <property type="match status" value="1"/>
</dbReference>
<dbReference type="Proteomes" id="UP000509303">
    <property type="component" value="Chromosome"/>
</dbReference>
<gene>
    <name evidence="1" type="ORF">HUT08_06685</name>
</gene>
<dbReference type="Gene3D" id="1.20.120.450">
    <property type="entry name" value="dinb family like domain"/>
    <property type="match status" value="1"/>
</dbReference>
<dbReference type="EMBL" id="CP054929">
    <property type="protein sequence ID" value="QKW49281.1"/>
    <property type="molecule type" value="Genomic_DNA"/>
</dbReference>
<proteinExistence type="predicted"/>
<reference evidence="1 2" key="1">
    <citation type="submission" date="2020-06" db="EMBL/GenBank/DDBJ databases">
        <title>Genome mining for natural products.</title>
        <authorList>
            <person name="Zhang B."/>
            <person name="Shi J."/>
            <person name="Ge H."/>
        </authorList>
    </citation>
    <scope>NUCLEOTIDE SEQUENCE [LARGE SCALE GENOMIC DNA]</scope>
    <source>
        <strain evidence="1 2">NA00687</strain>
    </source>
</reference>
<evidence type="ECO:0000313" key="1">
    <source>
        <dbReference type="EMBL" id="QKW49281.1"/>
    </source>
</evidence>